<accession>A0A834E6L3</accession>
<dbReference type="PANTHER" id="PTHR39229:SF1">
    <property type="entry name" value="RAD51-ASSOCIATED PROTEIN 2"/>
    <property type="match status" value="1"/>
</dbReference>
<reference evidence="3 4" key="1">
    <citation type="journal article" date="2020" name="Nature">
        <title>Six reference-quality genomes reveal evolution of bat adaptations.</title>
        <authorList>
            <person name="Jebb D."/>
            <person name="Huang Z."/>
            <person name="Pippel M."/>
            <person name="Hughes G.M."/>
            <person name="Lavrichenko K."/>
            <person name="Devanna P."/>
            <person name="Winkler S."/>
            <person name="Jermiin L.S."/>
            <person name="Skirmuntt E.C."/>
            <person name="Katzourakis A."/>
            <person name="Burkitt-Gray L."/>
            <person name="Ray D.A."/>
            <person name="Sullivan K.A.M."/>
            <person name="Roscito J.G."/>
            <person name="Kirilenko B.M."/>
            <person name="Davalos L.M."/>
            <person name="Corthals A.P."/>
            <person name="Power M.L."/>
            <person name="Jones G."/>
            <person name="Ransome R.D."/>
            <person name="Dechmann D.K.N."/>
            <person name="Locatelli A.G."/>
            <person name="Puechmaille S.J."/>
            <person name="Fedrigo O."/>
            <person name="Jarvis E.D."/>
            <person name="Hiller M."/>
            <person name="Vernes S.C."/>
            <person name="Myers E.W."/>
            <person name="Teeling E.C."/>
        </authorList>
    </citation>
    <scope>NUCLEOTIDE SEQUENCE [LARGE SCALE GENOMIC DNA]</scope>
    <source>
        <strain evidence="3">Bat1K_MPI-CBG_1</strain>
    </source>
</reference>
<feature type="domain" description="RAD51 interacting motif" evidence="2">
    <location>
        <begin position="1111"/>
        <end position="1149"/>
    </location>
</feature>
<evidence type="ECO:0000259" key="2">
    <source>
        <dbReference type="Pfam" id="PF15696"/>
    </source>
</evidence>
<feature type="region of interest" description="Disordered" evidence="1">
    <location>
        <begin position="164"/>
        <end position="194"/>
    </location>
</feature>
<name>A0A834E6L3_9CHIR</name>
<comment type="caution">
    <text evidence="3">The sequence shown here is derived from an EMBL/GenBank/DDBJ whole genome shotgun (WGS) entry which is preliminary data.</text>
</comment>
<dbReference type="InterPro" id="IPR053355">
    <property type="entry name" value="RAD51-associated"/>
</dbReference>
<protein>
    <submittedName>
        <fullName evidence="3">RAD51 associated protein 2</fullName>
    </submittedName>
</protein>
<evidence type="ECO:0000313" key="4">
    <source>
        <dbReference type="Proteomes" id="UP000664940"/>
    </source>
</evidence>
<feature type="compositionally biased region" description="Pro residues" evidence="1">
    <location>
        <begin position="15"/>
        <end position="30"/>
    </location>
</feature>
<dbReference type="Proteomes" id="UP000664940">
    <property type="component" value="Unassembled WGS sequence"/>
</dbReference>
<dbReference type="EMBL" id="JABVXQ010000006">
    <property type="protein sequence ID" value="KAF6105821.1"/>
    <property type="molecule type" value="Genomic_DNA"/>
</dbReference>
<proteinExistence type="predicted"/>
<feature type="compositionally biased region" description="Basic and acidic residues" evidence="1">
    <location>
        <begin position="219"/>
        <end position="232"/>
    </location>
</feature>
<organism evidence="3 4">
    <name type="scientific">Phyllostomus discolor</name>
    <name type="common">pale spear-nosed bat</name>
    <dbReference type="NCBI Taxonomy" id="89673"/>
    <lineage>
        <taxon>Eukaryota</taxon>
        <taxon>Metazoa</taxon>
        <taxon>Chordata</taxon>
        <taxon>Craniata</taxon>
        <taxon>Vertebrata</taxon>
        <taxon>Euteleostomi</taxon>
        <taxon>Mammalia</taxon>
        <taxon>Eutheria</taxon>
        <taxon>Laurasiatheria</taxon>
        <taxon>Chiroptera</taxon>
        <taxon>Yangochiroptera</taxon>
        <taxon>Phyllostomidae</taxon>
        <taxon>Phyllostominae</taxon>
        <taxon>Phyllostomus</taxon>
    </lineage>
</organism>
<evidence type="ECO:0000256" key="1">
    <source>
        <dbReference type="SAM" id="MobiDB-lite"/>
    </source>
</evidence>
<feature type="region of interest" description="Disordered" evidence="1">
    <location>
        <begin position="107"/>
        <end position="135"/>
    </location>
</feature>
<feature type="region of interest" description="Disordered" evidence="1">
    <location>
        <begin position="1"/>
        <end position="47"/>
    </location>
</feature>
<dbReference type="AlphaFoldDB" id="A0A834E6L3"/>
<evidence type="ECO:0000313" key="3">
    <source>
        <dbReference type="EMBL" id="KAF6105821.1"/>
    </source>
</evidence>
<sequence>MSLTPAVAELRQPASPSPPPEDPNSQPPCPKRLRLEEPGSVSEAGWRLPLVPRLSEVEKEWDLPSRPCKLLLVAADVIFRDSTDLCVEESASGKQLSNLGGQGGKFEMKSGLKSAPSQKWDSGLKASPRLKAEPGLRDTEAFGVPRSDRAQAVVRQPLPTVSVGDLRGVKNEDGKQYGVQGTDTSQKDNSCRKQTGNPWLDVTFYEETKPTFHGIKSRHKDDGVTPSNKKENNISASGLKISKSHNQPGLKIAKASYFRDSSTIRIPESPADLKSKMSPVYLKKLAKKKNDKYETYVGDFTNIYCSQNRVNVKKQNVLGDKKIADAENIFSEGYESNHQSVGNQNICVRGRHLTSLLYCKHSSIKSDVRDPDKSFTIKLQTANREEAETCPDSYMPTRLEKSQSWDYPIRHILRKNRGSSQIMHNYKTKCENMKRNGGKLNLLPLSEIGVLSKEVYYNTKAVTTHEEQPKLLMIGTLGSQKALINFFWLNGKGENKNVLQWQYYTTQKHCYLSNTFENFITESFYFHKSISENEEDNSILAWHKILKCLKQTDGVQNLIIRNINANRKNNILCIYLQTRVSKSLHIILRTNIASLLNNFDSLTGTENDSKLEGRCVFDWIMCLNYPKSIIVENHIVYLGRTLTFLRPSGNNTKPMLEKIKLFKTEQLFKVSKKNPTNSFSVIAKNLVLMDFDDTDATYLTKEVGYKSKTCPEQIVNVKTWVHCSTNTVKTHVKSLPHFIQNSHEHINEKIYELNMYNQDLDTERKQEHNKISSFNLKSIFEDFFNVRPQAILTSHSTKHTEQTTPTIITHVQNFWSLLRSEIEAKEHDLILKEEEKDTTQSLTHSCQVHKDIKIEKKEKNTFYSMDMFSEQPEINKKVNVEKTKYVNQNGLVDRNECKNVLQERELANSNHSHPRNVSETGCVRHQFETDLSVRNNECFQDLTAKCLSTTETMTVGKNFEMKSKFDLVLEELRMFHEISKENEILSTAETNNVQESYFRENNDVNIFKAVETEIKKDLETSTVNKICASSLICDTTAGPNMRKRHQRLFKWETVPRNRKQEVPNKYCCLRTSEEKLLYSTSEKDCEEPSTKRPAISSDEFKEEKINYFIKGGSNFSHGISKVLPLKTCSRPIRVGLSRKAKLKQLHPYLK</sequence>
<feature type="region of interest" description="Disordered" evidence="1">
    <location>
        <begin position="214"/>
        <end position="233"/>
    </location>
</feature>
<dbReference type="Pfam" id="PF15696">
    <property type="entry name" value="RAD51_interact"/>
    <property type="match status" value="1"/>
</dbReference>
<dbReference type="InterPro" id="IPR031419">
    <property type="entry name" value="RAD51_interact"/>
</dbReference>
<dbReference type="GO" id="GO:0032991">
    <property type="term" value="C:protein-containing complex"/>
    <property type="evidence" value="ECO:0007669"/>
    <property type="project" value="TreeGrafter"/>
</dbReference>
<dbReference type="PANTHER" id="PTHR39229">
    <property type="entry name" value="MCG1037962"/>
    <property type="match status" value="1"/>
</dbReference>
<gene>
    <name evidence="3" type="ORF">HJG60_016003</name>
</gene>